<reference evidence="1" key="1">
    <citation type="journal article" date="2021" name="Proc. Natl. Acad. Sci. U.S.A.">
        <title>A Catalog of Tens of Thousands of Viruses from Human Metagenomes Reveals Hidden Associations with Chronic Diseases.</title>
        <authorList>
            <person name="Tisza M.J."/>
            <person name="Buck C.B."/>
        </authorList>
    </citation>
    <scope>NUCLEOTIDE SEQUENCE</scope>
    <source>
        <strain evidence="1">CtnR613</strain>
    </source>
</reference>
<accession>A0A8S5SNJ7</accession>
<evidence type="ECO:0000313" key="1">
    <source>
        <dbReference type="EMBL" id="DAF52644.1"/>
    </source>
</evidence>
<sequence>MEIQDNSLKVLWKNREYILNCTMESFRVYQKHTGRGLTKDVSNFLQYKVDNMLDLIACMLRNKKGKILDEFVYKLSEKDKMNIIISLSDLTLICFSKCVLENDKEEELTIPLKKKKKKNKR</sequence>
<protein>
    <submittedName>
        <fullName evidence="1">Tail assembly chaperone protein</fullName>
    </submittedName>
</protein>
<dbReference type="EMBL" id="BK032640">
    <property type="protein sequence ID" value="DAF52644.1"/>
    <property type="molecule type" value="Genomic_DNA"/>
</dbReference>
<name>A0A8S5SNJ7_9CAUD</name>
<organism evidence="1">
    <name type="scientific">Siphoviridae sp. ctnR613</name>
    <dbReference type="NCBI Taxonomy" id="2827939"/>
    <lineage>
        <taxon>Viruses</taxon>
        <taxon>Duplodnaviria</taxon>
        <taxon>Heunggongvirae</taxon>
        <taxon>Uroviricota</taxon>
        <taxon>Caudoviricetes</taxon>
    </lineage>
</organism>
<proteinExistence type="predicted"/>